<evidence type="ECO:0000256" key="3">
    <source>
        <dbReference type="ARBA" id="ARBA00022525"/>
    </source>
</evidence>
<dbReference type="GO" id="GO:0009699">
    <property type="term" value="P:phenylpropanoid biosynthetic process"/>
    <property type="evidence" value="ECO:0007669"/>
    <property type="project" value="UniProtKB-ARBA"/>
</dbReference>
<keyword evidence="4" id="KW-0732">Signal</keyword>
<proteinExistence type="inferred from homology"/>
<dbReference type="InterPro" id="IPR044859">
    <property type="entry name" value="Allene_oxi_cyc_Dirigent"/>
</dbReference>
<keyword evidence="4" id="KW-0052">Apoplast</keyword>
<comment type="similarity">
    <text evidence="1 4">Belongs to the plant dirigent protein family.</text>
</comment>
<dbReference type="OrthoDB" id="1864232at2759"/>
<gene>
    <name evidence="6" type="primary">LOC111282977</name>
</gene>
<comment type="function">
    <text evidence="4">Dirigent proteins impart stereoselectivity on the phenoxy radical-coupling reaction, yielding optically active lignans from two molecules of coniferyl alcohol in the biosynthesis of lignans, flavonolignans, and alkaloids and thus plays a central role in plant secondary metabolism.</text>
</comment>
<dbReference type="Pfam" id="PF03018">
    <property type="entry name" value="Dirigent"/>
    <property type="match status" value="1"/>
</dbReference>
<dbReference type="Proteomes" id="UP000515121">
    <property type="component" value="Unplaced"/>
</dbReference>
<evidence type="ECO:0000256" key="1">
    <source>
        <dbReference type="ARBA" id="ARBA00010746"/>
    </source>
</evidence>
<reference evidence="6" key="1">
    <citation type="submission" date="2025-08" db="UniProtKB">
        <authorList>
            <consortium name="RefSeq"/>
        </authorList>
    </citation>
    <scope>IDENTIFICATION</scope>
    <source>
        <tissue evidence="6">Fruit stalk</tissue>
    </source>
</reference>
<dbReference type="GeneID" id="111282977"/>
<dbReference type="InterPro" id="IPR004265">
    <property type="entry name" value="Dirigent"/>
</dbReference>
<evidence type="ECO:0000313" key="6">
    <source>
        <dbReference type="RefSeq" id="XP_022727037.1"/>
    </source>
</evidence>
<keyword evidence="5" id="KW-1185">Reference proteome</keyword>
<dbReference type="GO" id="GO:0048046">
    <property type="term" value="C:apoplast"/>
    <property type="evidence" value="ECO:0007669"/>
    <property type="project" value="UniProtKB-SubCell"/>
</dbReference>
<dbReference type="AlphaFoldDB" id="A0A6P5XH05"/>
<organism evidence="5 6">
    <name type="scientific">Durio zibethinus</name>
    <name type="common">Durian</name>
    <dbReference type="NCBI Taxonomy" id="66656"/>
    <lineage>
        <taxon>Eukaryota</taxon>
        <taxon>Viridiplantae</taxon>
        <taxon>Streptophyta</taxon>
        <taxon>Embryophyta</taxon>
        <taxon>Tracheophyta</taxon>
        <taxon>Spermatophyta</taxon>
        <taxon>Magnoliopsida</taxon>
        <taxon>eudicotyledons</taxon>
        <taxon>Gunneridae</taxon>
        <taxon>Pentapetalae</taxon>
        <taxon>rosids</taxon>
        <taxon>malvids</taxon>
        <taxon>Malvales</taxon>
        <taxon>Malvaceae</taxon>
        <taxon>Helicteroideae</taxon>
        <taxon>Durio</taxon>
    </lineage>
</organism>
<dbReference type="RefSeq" id="XP_022727037.1">
    <property type="nucleotide sequence ID" value="XM_022871302.1"/>
</dbReference>
<comment type="subunit">
    <text evidence="2 4">Homodimer.</text>
</comment>
<accession>A0A6P5XH05</accession>
<dbReference type="Gene3D" id="2.40.480.10">
    <property type="entry name" value="Allene oxide cyclase-like"/>
    <property type="match status" value="1"/>
</dbReference>
<dbReference type="PANTHER" id="PTHR21495">
    <property type="entry name" value="NUCLEOPORIN-RELATED"/>
    <property type="match status" value="1"/>
</dbReference>
<sequence length="188" mass="20455">MDRSLILAWILVLCTAMAPPFCQGYYSNTVPYVPTPAKVTHLHFFFHDTLSGKNPSAVKVARPNMTTAFSDTLIPFGSVFAVDDPLTVGPDLTSEVVGNAQGIWVSTGQDVSTLVMYLDFGFARGEFNGSSFSVLSRNPITKTEREVAVVGGRGKFRLATGFAHLKTYSLNFTSGDAIVEYNVTLIHH</sequence>
<protein>
    <recommendedName>
        <fullName evidence="4">Dirigent protein</fullName>
    </recommendedName>
</protein>
<evidence type="ECO:0000256" key="2">
    <source>
        <dbReference type="ARBA" id="ARBA00011738"/>
    </source>
</evidence>
<feature type="signal peptide" evidence="4">
    <location>
        <begin position="1"/>
        <end position="24"/>
    </location>
</feature>
<keyword evidence="3 4" id="KW-0964">Secreted</keyword>
<name>A0A6P5XH05_DURZI</name>
<feature type="chain" id="PRO_5028520465" description="Dirigent protein" evidence="4">
    <location>
        <begin position="25"/>
        <end position="188"/>
    </location>
</feature>
<dbReference type="KEGG" id="dzi:111282977"/>
<evidence type="ECO:0000256" key="4">
    <source>
        <dbReference type="RuleBase" id="RU363099"/>
    </source>
</evidence>
<evidence type="ECO:0000313" key="5">
    <source>
        <dbReference type="Proteomes" id="UP000515121"/>
    </source>
</evidence>
<comment type="subcellular location">
    <subcellularLocation>
        <location evidence="4">Secreted</location>
        <location evidence="4">Extracellular space</location>
        <location evidence="4">Apoplast</location>
    </subcellularLocation>
</comment>